<dbReference type="Gene3D" id="3.40.33.10">
    <property type="entry name" value="CAP"/>
    <property type="match status" value="1"/>
</dbReference>
<dbReference type="WBParaSite" id="MCU_014434-RA">
    <property type="protein sequence ID" value="MCU_014434-RA"/>
    <property type="gene ID" value="MCU_014434"/>
</dbReference>
<accession>A0A5K3G512</accession>
<evidence type="ECO:0000313" key="1">
    <source>
        <dbReference type="WBParaSite" id="MCU_014434-RA"/>
    </source>
</evidence>
<reference evidence="1" key="1">
    <citation type="submission" date="2019-11" db="UniProtKB">
        <authorList>
            <consortium name="WormBaseParasite"/>
        </authorList>
    </citation>
    <scope>IDENTIFICATION</scope>
</reference>
<dbReference type="SUPFAM" id="SSF55797">
    <property type="entry name" value="PR-1-like"/>
    <property type="match status" value="1"/>
</dbReference>
<dbReference type="AlphaFoldDB" id="A0A5K3G512"/>
<protein>
    <submittedName>
        <fullName evidence="1">SCP domain-containing protein</fullName>
    </submittedName>
</protein>
<dbReference type="InterPro" id="IPR035940">
    <property type="entry name" value="CAP_sf"/>
</dbReference>
<sequence>IYCPGIEQLAENWVSQCKLEAPDVSANPDYARVGLNYEKVVGKAPTLKKVVRKWIRERKHYVYANNTCTRNCDHYTRVS</sequence>
<organism evidence="1">
    <name type="scientific">Mesocestoides corti</name>
    <name type="common">Flatworm</name>
    <dbReference type="NCBI Taxonomy" id="53468"/>
    <lineage>
        <taxon>Eukaryota</taxon>
        <taxon>Metazoa</taxon>
        <taxon>Spiralia</taxon>
        <taxon>Lophotrochozoa</taxon>
        <taxon>Platyhelminthes</taxon>
        <taxon>Cestoda</taxon>
        <taxon>Eucestoda</taxon>
        <taxon>Cyclophyllidea</taxon>
        <taxon>Mesocestoididae</taxon>
        <taxon>Mesocestoides</taxon>
    </lineage>
</organism>
<name>A0A5K3G512_MESCO</name>
<proteinExistence type="predicted"/>